<name>A0A7D5KEU5_9EURY</name>
<evidence type="ECO:0000313" key="3">
    <source>
        <dbReference type="EMBL" id="QLG50516.1"/>
    </source>
</evidence>
<dbReference type="KEGG" id="haly:HYG82_17520"/>
<keyword evidence="2" id="KW-1133">Transmembrane helix</keyword>
<evidence type="ECO:0000256" key="2">
    <source>
        <dbReference type="SAM" id="Phobius"/>
    </source>
</evidence>
<feature type="compositionally biased region" description="Polar residues" evidence="1">
    <location>
        <begin position="117"/>
        <end position="128"/>
    </location>
</feature>
<organism evidence="3 4">
    <name type="scientific">Natrinema halophilum</name>
    <dbReference type="NCBI Taxonomy" id="1699371"/>
    <lineage>
        <taxon>Archaea</taxon>
        <taxon>Methanobacteriati</taxon>
        <taxon>Methanobacteriota</taxon>
        <taxon>Stenosarchaea group</taxon>
        <taxon>Halobacteria</taxon>
        <taxon>Halobacteriales</taxon>
        <taxon>Natrialbaceae</taxon>
        <taxon>Natrinema</taxon>
    </lineage>
</organism>
<dbReference type="GeneID" id="56035129"/>
<sequence length="187" mass="19569">MGSQALIRWLSGLWAFYLEYTHTSLHAAATAALAICGILVFVDSLFAVLAIVSYVGPPVVLYVLSDDHRSETDDSPGNVAGRDDAYTTRGTTSPDRSHNRNSRVPPGNSRVPPADSRSASDSFGNNIATTGDDGDTDSDSDDGDTDSDSDNGDTDTDSDNGDTDTDSDDGDTDSDSDDGDTDSDSDG</sequence>
<proteinExistence type="predicted"/>
<dbReference type="Proteomes" id="UP000509241">
    <property type="component" value="Chromosome"/>
</dbReference>
<keyword evidence="2" id="KW-0812">Transmembrane</keyword>
<evidence type="ECO:0000313" key="4">
    <source>
        <dbReference type="Proteomes" id="UP000509241"/>
    </source>
</evidence>
<dbReference type="OrthoDB" id="214923at2157"/>
<dbReference type="EMBL" id="CP058601">
    <property type="protein sequence ID" value="QLG50516.1"/>
    <property type="molecule type" value="Genomic_DNA"/>
</dbReference>
<dbReference type="RefSeq" id="WP_179263093.1">
    <property type="nucleotide sequence ID" value="NZ_CP058601.1"/>
</dbReference>
<keyword evidence="4" id="KW-1185">Reference proteome</keyword>
<evidence type="ECO:0000256" key="1">
    <source>
        <dbReference type="SAM" id="MobiDB-lite"/>
    </source>
</evidence>
<dbReference type="AlphaFoldDB" id="A0A7D5KEU5"/>
<feature type="compositionally biased region" description="Acidic residues" evidence="1">
    <location>
        <begin position="132"/>
        <end position="187"/>
    </location>
</feature>
<keyword evidence="2" id="KW-0472">Membrane</keyword>
<protein>
    <submittedName>
        <fullName evidence="3">Uncharacterized protein</fullName>
    </submittedName>
</protein>
<feature type="region of interest" description="Disordered" evidence="1">
    <location>
        <begin position="68"/>
        <end position="187"/>
    </location>
</feature>
<accession>A0A7D5KEU5</accession>
<gene>
    <name evidence="3" type="ORF">HYG82_17520</name>
</gene>
<feature type="transmembrane region" description="Helical" evidence="2">
    <location>
        <begin position="44"/>
        <end position="64"/>
    </location>
</feature>
<reference evidence="3 4" key="1">
    <citation type="submission" date="2020-07" db="EMBL/GenBank/DDBJ databases">
        <authorList>
            <person name="Cui H."/>
        </authorList>
    </citation>
    <scope>NUCLEOTIDE SEQUENCE [LARGE SCALE GENOMIC DNA]</scope>
    <source>
        <strain evidence="3 4">YPL8</strain>
    </source>
</reference>